<feature type="non-terminal residue" evidence="1">
    <location>
        <position position="1"/>
    </location>
</feature>
<protein>
    <submittedName>
        <fullName evidence="1">Uncharacterized protein</fullName>
    </submittedName>
</protein>
<reference evidence="1" key="1">
    <citation type="submission" date="2023-10" db="EMBL/GenBank/DDBJ databases">
        <authorList>
            <person name="Chen Y."/>
            <person name="Shah S."/>
            <person name="Dougan E. K."/>
            <person name="Thang M."/>
            <person name="Chan C."/>
        </authorList>
    </citation>
    <scope>NUCLEOTIDE SEQUENCE [LARGE SCALE GENOMIC DNA]</scope>
</reference>
<comment type="caution">
    <text evidence="1">The sequence shown here is derived from an EMBL/GenBank/DDBJ whole genome shotgun (WGS) entry which is preliminary data.</text>
</comment>
<keyword evidence="2" id="KW-1185">Reference proteome</keyword>
<accession>A0ABN9PWM8</accession>
<feature type="non-terminal residue" evidence="1">
    <location>
        <position position="407"/>
    </location>
</feature>
<organism evidence="1 2">
    <name type="scientific">Prorocentrum cordatum</name>
    <dbReference type="NCBI Taxonomy" id="2364126"/>
    <lineage>
        <taxon>Eukaryota</taxon>
        <taxon>Sar</taxon>
        <taxon>Alveolata</taxon>
        <taxon>Dinophyceae</taxon>
        <taxon>Prorocentrales</taxon>
        <taxon>Prorocentraceae</taxon>
        <taxon>Prorocentrum</taxon>
    </lineage>
</organism>
<dbReference type="Proteomes" id="UP001189429">
    <property type="component" value="Unassembled WGS sequence"/>
</dbReference>
<sequence length="407" mass="45193">VPKAMIMGRPWKCWRAGGYRFEEPIGNKEGRAVIKGMSLKLRDPSQHHKRHLVLVDNLGVALCFSRGRAASFGLLLLVRRLAALSIATGAWVALRWIPSECNPADEPSRLFEKLREARAALYEAPPAGAELGGLSSSRRAIDFLRSRWNPSGGKAEDGGLRACELATVGTKGSAAYQYFESRFLEWQRRRGRATDNHDEIEVNLLDYLDGLLVDNVKLTHAEKTVYGLLYRTLPGKIRDYPRLQRALKGYRTRLPPTSRMPLPIEVKSGICALLLHDGERSTALYVEAVFSGSFRPGEPLRAKVGDRVKPGVSEEAALKCWSLIVAPEERLQPSKTQTFDDTVIFDYPEWLGEVLGPWAAHAAGDRELFPLEAVRVARLFQAAAARLGVEASLYQLRHGGASDDLLK</sequence>
<proteinExistence type="predicted"/>
<evidence type="ECO:0000313" key="1">
    <source>
        <dbReference type="EMBL" id="CAK0797672.1"/>
    </source>
</evidence>
<dbReference type="EMBL" id="CAUYUJ010001791">
    <property type="protein sequence ID" value="CAK0797672.1"/>
    <property type="molecule type" value="Genomic_DNA"/>
</dbReference>
<evidence type="ECO:0000313" key="2">
    <source>
        <dbReference type="Proteomes" id="UP001189429"/>
    </source>
</evidence>
<gene>
    <name evidence="1" type="ORF">PCOR1329_LOCUS6683</name>
</gene>
<name>A0ABN9PWM8_9DINO</name>